<feature type="signal peptide" evidence="1">
    <location>
        <begin position="1"/>
        <end position="19"/>
    </location>
</feature>
<name>A0ABU9CBH8_9BURK</name>
<gene>
    <name evidence="3" type="ORF">AACH10_02125</name>
</gene>
<sequence>MHRPFLRQALALATTAALAAPLSAQAESLVLPGSTYSFFFRGSQTGASSAVVQFDGIDEGFDTVWADGRTLHFGIREQEQDLGGGRWSIDISMYATTDLFTVPDETVWVNVGVDSQPLQLQRTVKLDRAVLSFHRADDSLFDGDSWDLTTTAAMPWDGYLNKGQAYGFLNVGGHGVTRATFHFEVSAVPEPATVPLWLGGAVALLAWRRRAAQGR</sequence>
<evidence type="ECO:0000256" key="1">
    <source>
        <dbReference type="SAM" id="SignalP"/>
    </source>
</evidence>
<evidence type="ECO:0000313" key="3">
    <source>
        <dbReference type="EMBL" id="MEK8049026.1"/>
    </source>
</evidence>
<keyword evidence="4" id="KW-1185">Reference proteome</keyword>
<feature type="chain" id="PRO_5045334137" evidence="1">
    <location>
        <begin position="20"/>
        <end position="215"/>
    </location>
</feature>
<proteinExistence type="predicted"/>
<dbReference type="EMBL" id="JBBUTH010000001">
    <property type="protein sequence ID" value="MEK8049026.1"/>
    <property type="molecule type" value="Genomic_DNA"/>
</dbReference>
<organism evidence="3 4">
    <name type="scientific">Pseudaquabacterium inlustre</name>
    <dbReference type="NCBI Taxonomy" id="2984192"/>
    <lineage>
        <taxon>Bacteria</taxon>
        <taxon>Pseudomonadati</taxon>
        <taxon>Pseudomonadota</taxon>
        <taxon>Betaproteobacteria</taxon>
        <taxon>Burkholderiales</taxon>
        <taxon>Sphaerotilaceae</taxon>
        <taxon>Pseudaquabacterium</taxon>
    </lineage>
</organism>
<keyword evidence="1" id="KW-0732">Signal</keyword>
<dbReference type="RefSeq" id="WP_341408700.1">
    <property type="nucleotide sequence ID" value="NZ_JBBUTH010000001.1"/>
</dbReference>
<feature type="domain" description="Ice-binding protein C-terminal" evidence="2">
    <location>
        <begin position="187"/>
        <end position="210"/>
    </location>
</feature>
<accession>A0ABU9CBH8</accession>
<dbReference type="InterPro" id="IPR013424">
    <property type="entry name" value="Ice-binding_C"/>
</dbReference>
<reference evidence="3 4" key="1">
    <citation type="submission" date="2024-04" db="EMBL/GenBank/DDBJ databases">
        <title>Novel species of the genus Ideonella isolated from streams.</title>
        <authorList>
            <person name="Lu H."/>
        </authorList>
    </citation>
    <scope>NUCLEOTIDE SEQUENCE [LARGE SCALE GENOMIC DNA]</scope>
    <source>
        <strain evidence="3 4">DXS22W</strain>
    </source>
</reference>
<dbReference type="Pfam" id="PF07589">
    <property type="entry name" value="PEP-CTERM"/>
    <property type="match status" value="1"/>
</dbReference>
<protein>
    <submittedName>
        <fullName evidence="3">PEP-CTERM sorting domain-containing protein</fullName>
    </submittedName>
</protein>
<comment type="caution">
    <text evidence="3">The sequence shown here is derived from an EMBL/GenBank/DDBJ whole genome shotgun (WGS) entry which is preliminary data.</text>
</comment>
<evidence type="ECO:0000313" key="4">
    <source>
        <dbReference type="Proteomes" id="UP001365405"/>
    </source>
</evidence>
<evidence type="ECO:0000259" key="2">
    <source>
        <dbReference type="Pfam" id="PF07589"/>
    </source>
</evidence>
<dbReference type="Proteomes" id="UP001365405">
    <property type="component" value="Unassembled WGS sequence"/>
</dbReference>